<proteinExistence type="predicted"/>
<dbReference type="RefSeq" id="WP_207179336.1">
    <property type="nucleotide sequence ID" value="NZ_AP024145.1"/>
</dbReference>
<protein>
    <submittedName>
        <fullName evidence="2">Uncharacterized protein</fullName>
    </submittedName>
</protein>
<gene>
    <name evidence="2" type="ORF">mvi_47860</name>
</gene>
<dbReference type="KEGG" id="mind:mvi_47860"/>
<feature type="compositionally biased region" description="Low complexity" evidence="1">
    <location>
        <begin position="24"/>
        <end position="37"/>
    </location>
</feature>
<dbReference type="EMBL" id="AP024145">
    <property type="protein sequence ID" value="BCM86325.1"/>
    <property type="molecule type" value="Genomic_DNA"/>
</dbReference>
<name>A0A8H8WXQ5_9HYPH</name>
<organism evidence="2 3">
    <name type="scientific">Methylobacterium indicum</name>
    <dbReference type="NCBI Taxonomy" id="1775910"/>
    <lineage>
        <taxon>Bacteria</taxon>
        <taxon>Pseudomonadati</taxon>
        <taxon>Pseudomonadota</taxon>
        <taxon>Alphaproteobacteria</taxon>
        <taxon>Hyphomicrobiales</taxon>
        <taxon>Methylobacteriaceae</taxon>
        <taxon>Methylobacterium</taxon>
    </lineage>
</organism>
<sequence length="70" mass="7388">MTSRGDEARHGGSPDLRGRPSDRAGGAEAAGPIGPKPWDIFTPDLHIDGIGAPNVNEATPAIRVRTLDFR</sequence>
<dbReference type="Proteomes" id="UP000663508">
    <property type="component" value="Chromosome"/>
</dbReference>
<dbReference type="AlphaFoldDB" id="A0A8H8WXQ5"/>
<evidence type="ECO:0000256" key="1">
    <source>
        <dbReference type="SAM" id="MobiDB-lite"/>
    </source>
</evidence>
<reference evidence="2" key="1">
    <citation type="submission" date="2020-11" db="EMBL/GenBank/DDBJ databases">
        <title>Complete genome sequence of a novel pathogenic Methylobacterium strain isolated from rice in Vietnam.</title>
        <authorList>
            <person name="Lai K."/>
            <person name="Okazaki S."/>
            <person name="Higashi K."/>
            <person name="Mori H."/>
            <person name="Toyoda A."/>
            <person name="Kurokawa K."/>
        </authorList>
    </citation>
    <scope>NUCLEOTIDE SEQUENCE</scope>
    <source>
        <strain evidence="2">VL1</strain>
    </source>
</reference>
<evidence type="ECO:0000313" key="3">
    <source>
        <dbReference type="Proteomes" id="UP000663508"/>
    </source>
</evidence>
<evidence type="ECO:0000313" key="2">
    <source>
        <dbReference type="EMBL" id="BCM86325.1"/>
    </source>
</evidence>
<feature type="region of interest" description="Disordered" evidence="1">
    <location>
        <begin position="1"/>
        <end position="37"/>
    </location>
</feature>
<feature type="compositionally biased region" description="Basic and acidic residues" evidence="1">
    <location>
        <begin position="1"/>
        <end position="22"/>
    </location>
</feature>
<accession>A0A8H8WXQ5</accession>